<dbReference type="PROSITE" id="PS51257">
    <property type="entry name" value="PROKAR_LIPOPROTEIN"/>
    <property type="match status" value="1"/>
</dbReference>
<feature type="signal peptide" evidence="1">
    <location>
        <begin position="1"/>
        <end position="24"/>
    </location>
</feature>
<reference evidence="2 3" key="1">
    <citation type="submission" date="2023-05" db="EMBL/GenBank/DDBJ databases">
        <title>Pseudoalteromonas ardens sp. nov., Pseudoalteromonas obscura sp. nov., and Pseudoalteromonas umbrosa sp. nov., isolated from the coral Montipora capitata.</title>
        <authorList>
            <person name="Thomas E.M."/>
            <person name="Smith E.M."/>
            <person name="Papke E."/>
            <person name="Shlafstein M.D."/>
            <person name="Oline D.K."/>
            <person name="Videau P."/>
            <person name="Saw J.H."/>
            <person name="Strangman W.K."/>
            <person name="Ushijima B."/>
        </authorList>
    </citation>
    <scope>NUCLEOTIDE SEQUENCE [LARGE SCALE GENOMIC DNA]</scope>
    <source>
        <strain evidence="2 3">P94</strain>
    </source>
</reference>
<organism evidence="2 3">
    <name type="scientific">Pseudoalteromonas obscura</name>
    <dbReference type="NCBI Taxonomy" id="3048491"/>
    <lineage>
        <taxon>Bacteria</taxon>
        <taxon>Pseudomonadati</taxon>
        <taxon>Pseudomonadota</taxon>
        <taxon>Gammaproteobacteria</taxon>
        <taxon>Alteromonadales</taxon>
        <taxon>Pseudoalteromonadaceae</taxon>
        <taxon>Pseudoalteromonas</taxon>
    </lineage>
</organism>
<comment type="caution">
    <text evidence="2">The sequence shown here is derived from an EMBL/GenBank/DDBJ whole genome shotgun (WGS) entry which is preliminary data.</text>
</comment>
<feature type="chain" id="PRO_5046000710" description="Lipoprotein" evidence="1">
    <location>
        <begin position="25"/>
        <end position="136"/>
    </location>
</feature>
<name>A0ABT7EUA4_9GAMM</name>
<proteinExistence type="predicted"/>
<keyword evidence="3" id="KW-1185">Reference proteome</keyword>
<protein>
    <recommendedName>
        <fullName evidence="4">Lipoprotein</fullName>
    </recommendedName>
</protein>
<evidence type="ECO:0000256" key="1">
    <source>
        <dbReference type="SAM" id="SignalP"/>
    </source>
</evidence>
<accession>A0ABT7EUA4</accession>
<dbReference type="Proteomes" id="UP001231915">
    <property type="component" value="Unassembled WGS sequence"/>
</dbReference>
<evidence type="ECO:0008006" key="4">
    <source>
        <dbReference type="Google" id="ProtNLM"/>
    </source>
</evidence>
<gene>
    <name evidence="2" type="ORF">QNM18_26590</name>
</gene>
<dbReference type="RefSeq" id="WP_284138885.1">
    <property type="nucleotide sequence ID" value="NZ_JASJUT010000021.1"/>
</dbReference>
<dbReference type="EMBL" id="JASJUT010000021">
    <property type="protein sequence ID" value="MDK2598626.1"/>
    <property type="molecule type" value="Genomic_DNA"/>
</dbReference>
<evidence type="ECO:0000313" key="2">
    <source>
        <dbReference type="EMBL" id="MDK2598626.1"/>
    </source>
</evidence>
<keyword evidence="1" id="KW-0732">Signal</keyword>
<sequence length="136" mass="15423">MNKRKFIAVSLIMSTLLMVGVTSCNPVEVEPAPQVLNKNGLPALRPISPESTWFEIYVHMKERELHKKKRYIMKDNKFLNSQANNMISHFLNHSACATLEEVLSALQLLGDRVEERQQAFASDWNAEQAPAAKTIN</sequence>
<evidence type="ECO:0000313" key="3">
    <source>
        <dbReference type="Proteomes" id="UP001231915"/>
    </source>
</evidence>